<evidence type="ECO:0000313" key="1">
    <source>
        <dbReference type="EMBL" id="GJS61187.1"/>
    </source>
</evidence>
<comment type="caution">
    <text evidence="1">The sequence shown here is derived from an EMBL/GenBank/DDBJ whole genome shotgun (WGS) entry which is preliminary data.</text>
</comment>
<name>A0ABQ4X7H3_9ASTR</name>
<reference evidence="1" key="1">
    <citation type="journal article" date="2022" name="Int. J. Mol. Sci.">
        <title>Draft Genome of Tanacetum Coccineum: Genomic Comparison of Closely Related Tanacetum-Family Plants.</title>
        <authorList>
            <person name="Yamashiro T."/>
            <person name="Shiraishi A."/>
            <person name="Nakayama K."/>
            <person name="Satake H."/>
        </authorList>
    </citation>
    <scope>NUCLEOTIDE SEQUENCE</scope>
</reference>
<sequence>MEKGRNTYARALIEVSADKELVDSLVVAIPFPNRKGHSLETIEIDEPTNGSNEDITNHYECEQTLDVSAGTLNLSAVKCKAGSKVVPSVDKTTTSQQELELLFSPMYEEYFNARNPSVSKSSALYDNLQQHDTQPTTNSHPTLEPINPPTNVNAEKNMLGDGCLDLVLNDDLSLAPSDAIAQPSPAIRVSATETCGILTDNEKGTASAAAKPCQEDSYEFYLITGSIYTD</sequence>
<proteinExistence type="predicted"/>
<keyword evidence="2" id="KW-1185">Reference proteome</keyword>
<gene>
    <name evidence="1" type="ORF">Tco_0655971</name>
</gene>
<accession>A0ABQ4X7H3</accession>
<dbReference type="Proteomes" id="UP001151760">
    <property type="component" value="Unassembled WGS sequence"/>
</dbReference>
<evidence type="ECO:0000313" key="2">
    <source>
        <dbReference type="Proteomes" id="UP001151760"/>
    </source>
</evidence>
<dbReference type="EMBL" id="BQNB010009272">
    <property type="protein sequence ID" value="GJS61187.1"/>
    <property type="molecule type" value="Genomic_DNA"/>
</dbReference>
<organism evidence="1 2">
    <name type="scientific">Tanacetum coccineum</name>
    <dbReference type="NCBI Taxonomy" id="301880"/>
    <lineage>
        <taxon>Eukaryota</taxon>
        <taxon>Viridiplantae</taxon>
        <taxon>Streptophyta</taxon>
        <taxon>Embryophyta</taxon>
        <taxon>Tracheophyta</taxon>
        <taxon>Spermatophyta</taxon>
        <taxon>Magnoliopsida</taxon>
        <taxon>eudicotyledons</taxon>
        <taxon>Gunneridae</taxon>
        <taxon>Pentapetalae</taxon>
        <taxon>asterids</taxon>
        <taxon>campanulids</taxon>
        <taxon>Asterales</taxon>
        <taxon>Asteraceae</taxon>
        <taxon>Asteroideae</taxon>
        <taxon>Anthemideae</taxon>
        <taxon>Anthemidinae</taxon>
        <taxon>Tanacetum</taxon>
    </lineage>
</organism>
<reference evidence="1" key="2">
    <citation type="submission" date="2022-01" db="EMBL/GenBank/DDBJ databases">
        <authorList>
            <person name="Yamashiro T."/>
            <person name="Shiraishi A."/>
            <person name="Satake H."/>
            <person name="Nakayama K."/>
        </authorList>
    </citation>
    <scope>NUCLEOTIDE SEQUENCE</scope>
</reference>
<protein>
    <submittedName>
        <fullName evidence="1">Uncharacterized protein</fullName>
    </submittedName>
</protein>